<feature type="domain" description="Transcriptional regulator TetR C-terminal Firmicutes type" evidence="1">
    <location>
        <begin position="100"/>
        <end position="176"/>
    </location>
</feature>
<proteinExistence type="predicted"/>
<dbReference type="SUPFAM" id="SSF46689">
    <property type="entry name" value="Homeodomain-like"/>
    <property type="match status" value="1"/>
</dbReference>
<comment type="caution">
    <text evidence="2">The sequence shown here is derived from an EMBL/GenBank/DDBJ whole genome shotgun (WGS) entry which is preliminary data.</text>
</comment>
<dbReference type="RefSeq" id="WP_204695135.1">
    <property type="nucleotide sequence ID" value="NZ_JAFBEC010000001.1"/>
</dbReference>
<dbReference type="Pfam" id="PF14278">
    <property type="entry name" value="TetR_C_8"/>
    <property type="match status" value="1"/>
</dbReference>
<dbReference type="Proteomes" id="UP000741863">
    <property type="component" value="Unassembled WGS sequence"/>
</dbReference>
<dbReference type="InterPro" id="IPR050624">
    <property type="entry name" value="HTH-type_Tx_Regulator"/>
</dbReference>
<gene>
    <name evidence="2" type="ORF">JOD17_000068</name>
</gene>
<accession>A0ABS2P6Q0</accession>
<evidence type="ECO:0000313" key="3">
    <source>
        <dbReference type="Proteomes" id="UP000741863"/>
    </source>
</evidence>
<protein>
    <submittedName>
        <fullName evidence="2">AcrR family transcriptional regulator</fullName>
    </submittedName>
</protein>
<evidence type="ECO:0000313" key="2">
    <source>
        <dbReference type="EMBL" id="MBM7630977.1"/>
    </source>
</evidence>
<dbReference type="InterPro" id="IPR009057">
    <property type="entry name" value="Homeodomain-like_sf"/>
</dbReference>
<dbReference type="PANTHER" id="PTHR43479:SF16">
    <property type="entry name" value="HTH TETR-TYPE DOMAIN-CONTAINING PROTEIN"/>
    <property type="match status" value="1"/>
</dbReference>
<evidence type="ECO:0000259" key="1">
    <source>
        <dbReference type="Pfam" id="PF14278"/>
    </source>
</evidence>
<organism evidence="2 3">
    <name type="scientific">Geomicrobium sediminis</name>
    <dbReference type="NCBI Taxonomy" id="1347788"/>
    <lineage>
        <taxon>Bacteria</taxon>
        <taxon>Bacillati</taxon>
        <taxon>Bacillota</taxon>
        <taxon>Bacilli</taxon>
        <taxon>Bacillales</taxon>
        <taxon>Geomicrobium</taxon>
    </lineage>
</organism>
<dbReference type="Gene3D" id="1.10.357.10">
    <property type="entry name" value="Tetracycline Repressor, domain 2"/>
    <property type="match status" value="1"/>
</dbReference>
<dbReference type="InterPro" id="IPR039532">
    <property type="entry name" value="TetR_C_Firmicutes"/>
</dbReference>
<dbReference type="EMBL" id="JAFBEC010000001">
    <property type="protein sequence ID" value="MBM7630977.1"/>
    <property type="molecule type" value="Genomic_DNA"/>
</dbReference>
<sequence length="184" mass="22007">MSKEDLRVRRTKKLLLESFLELTYTKSKKFSDISVQEICDLAMVHRSTFYKYYTDKYDLFFKEMDPFAGLTFKERKQHILTPFQMISLQESHHIVEKIALLNAKDDYFTDLCTRSLRNILTHDLQELLVYKPLSVPQEIAIEVYSNTIGTLLSYWMKNKKEETPKEMDNYFHSVLNPMYFDMLK</sequence>
<name>A0ABS2P6Q0_9BACL</name>
<reference evidence="2 3" key="1">
    <citation type="submission" date="2021-01" db="EMBL/GenBank/DDBJ databases">
        <title>Genomic Encyclopedia of Type Strains, Phase IV (KMG-IV): sequencing the most valuable type-strain genomes for metagenomic binning, comparative biology and taxonomic classification.</title>
        <authorList>
            <person name="Goeker M."/>
        </authorList>
    </citation>
    <scope>NUCLEOTIDE SEQUENCE [LARGE SCALE GENOMIC DNA]</scope>
    <source>
        <strain evidence="2 3">DSM 25540</strain>
    </source>
</reference>
<keyword evidence="3" id="KW-1185">Reference proteome</keyword>
<dbReference type="PANTHER" id="PTHR43479">
    <property type="entry name" value="ACREF/ENVCD OPERON REPRESSOR-RELATED"/>
    <property type="match status" value="1"/>
</dbReference>